<reference evidence="1 2" key="1">
    <citation type="submission" date="2019-05" db="EMBL/GenBank/DDBJ databases">
        <authorList>
            <consortium name="Science for Life Laboratories"/>
        </authorList>
    </citation>
    <scope>NUCLEOTIDE SEQUENCE [LARGE SCALE GENOMIC DNA]</scope>
    <source>
        <strain evidence="1">Soil9</strain>
    </source>
</reference>
<dbReference type="KEGG" id="gms:SOIL9_79930"/>
<organism evidence="1 2">
    <name type="scientific">Gemmata massiliana</name>
    <dbReference type="NCBI Taxonomy" id="1210884"/>
    <lineage>
        <taxon>Bacteria</taxon>
        <taxon>Pseudomonadati</taxon>
        <taxon>Planctomycetota</taxon>
        <taxon>Planctomycetia</taxon>
        <taxon>Gemmatales</taxon>
        <taxon>Gemmataceae</taxon>
        <taxon>Gemmata</taxon>
    </lineage>
</organism>
<keyword evidence="2" id="KW-1185">Reference proteome</keyword>
<dbReference type="EMBL" id="LR593886">
    <property type="protein sequence ID" value="VTS01008.1"/>
    <property type="molecule type" value="Genomic_DNA"/>
</dbReference>
<evidence type="ECO:0000313" key="1">
    <source>
        <dbReference type="EMBL" id="VTS01008.1"/>
    </source>
</evidence>
<name>A0A6P2DKC6_9BACT</name>
<dbReference type="Proteomes" id="UP000464178">
    <property type="component" value="Chromosome"/>
</dbReference>
<sequence>MNGPISRHWVFIGNPGRTYVPPTDATPWDL</sequence>
<protein>
    <submittedName>
        <fullName evidence="1">Uncharacterized protein</fullName>
    </submittedName>
</protein>
<evidence type="ECO:0000313" key="2">
    <source>
        <dbReference type="Proteomes" id="UP000464178"/>
    </source>
</evidence>
<accession>A0A6P2DKC6</accession>
<dbReference type="AlphaFoldDB" id="A0A6P2DKC6"/>
<gene>
    <name evidence="1" type="ORF">SOIL9_79930</name>
</gene>
<proteinExistence type="predicted"/>